<dbReference type="CDD" id="cd06225">
    <property type="entry name" value="HAMP"/>
    <property type="match status" value="1"/>
</dbReference>
<dbReference type="EMBL" id="AP024718">
    <property type="protein sequence ID" value="BCX89646.1"/>
    <property type="molecule type" value="Genomic_DNA"/>
</dbReference>
<name>A0AAU9CJQ4_9GAMM</name>
<feature type="modified residue" description="Phosphohistidine" evidence="16">
    <location>
        <position position="862"/>
    </location>
</feature>
<evidence type="ECO:0000256" key="6">
    <source>
        <dbReference type="ARBA" id="ARBA00022679"/>
    </source>
</evidence>
<evidence type="ECO:0000256" key="8">
    <source>
        <dbReference type="ARBA" id="ARBA00022741"/>
    </source>
</evidence>
<dbReference type="Pfam" id="PF01627">
    <property type="entry name" value="Hpt"/>
    <property type="match status" value="1"/>
</dbReference>
<dbReference type="CDD" id="cd16922">
    <property type="entry name" value="HATPase_EvgS-ArcB-TorS-like"/>
    <property type="match status" value="1"/>
</dbReference>
<keyword evidence="7 19" id="KW-0812">Transmembrane</keyword>
<dbReference type="SUPFAM" id="SSF52172">
    <property type="entry name" value="CheY-like"/>
    <property type="match status" value="2"/>
</dbReference>
<dbReference type="SMART" id="SM00304">
    <property type="entry name" value="HAMP"/>
    <property type="match status" value="1"/>
</dbReference>
<evidence type="ECO:0000256" key="4">
    <source>
        <dbReference type="ARBA" id="ARBA00022475"/>
    </source>
</evidence>
<keyword evidence="25" id="KW-1185">Reference proteome</keyword>
<evidence type="ECO:0000256" key="7">
    <source>
        <dbReference type="ARBA" id="ARBA00022692"/>
    </source>
</evidence>
<keyword evidence="5 17" id="KW-0597">Phosphoprotein</keyword>
<dbReference type="Gene3D" id="6.10.340.10">
    <property type="match status" value="1"/>
</dbReference>
<dbReference type="Pfam" id="PF17152">
    <property type="entry name" value="CHASE8"/>
    <property type="match status" value="1"/>
</dbReference>
<dbReference type="PRINTS" id="PR00344">
    <property type="entry name" value="BCTRLSENSOR"/>
</dbReference>
<evidence type="ECO:0000256" key="19">
    <source>
        <dbReference type="SAM" id="Phobius"/>
    </source>
</evidence>
<protein>
    <recommendedName>
        <fullName evidence="15">Sensory/regulatory protein RpfC</fullName>
        <ecNumber evidence="3">2.7.13.3</ecNumber>
    </recommendedName>
</protein>
<keyword evidence="10" id="KW-0067">ATP-binding</keyword>
<dbReference type="InterPro" id="IPR003660">
    <property type="entry name" value="HAMP_dom"/>
</dbReference>
<dbReference type="SUPFAM" id="SSF47226">
    <property type="entry name" value="Histidine-containing phosphotransfer domain, HPT domain"/>
    <property type="match status" value="1"/>
</dbReference>
<keyword evidence="6" id="KW-0808">Transferase</keyword>
<comment type="catalytic activity">
    <reaction evidence="1">
        <text>ATP + protein L-histidine = ADP + protein N-phospho-L-histidine.</text>
        <dbReference type="EC" id="2.7.13.3"/>
    </reaction>
</comment>
<dbReference type="InterPro" id="IPR004358">
    <property type="entry name" value="Sig_transdc_His_kin-like_C"/>
</dbReference>
<dbReference type="SUPFAM" id="SSF55874">
    <property type="entry name" value="ATPase domain of HSP90 chaperone/DNA topoisomerase II/histidine kinase"/>
    <property type="match status" value="1"/>
</dbReference>
<dbReference type="SMART" id="SM00448">
    <property type="entry name" value="REC"/>
    <property type="match status" value="2"/>
</dbReference>
<evidence type="ECO:0000256" key="13">
    <source>
        <dbReference type="ARBA" id="ARBA00023136"/>
    </source>
</evidence>
<comment type="subunit">
    <text evidence="14">At low DSF concentrations, interacts with RpfF.</text>
</comment>
<evidence type="ECO:0000313" key="24">
    <source>
        <dbReference type="EMBL" id="BCX89646.1"/>
    </source>
</evidence>
<evidence type="ECO:0000259" key="21">
    <source>
        <dbReference type="PROSITE" id="PS50110"/>
    </source>
</evidence>
<dbReference type="PROSITE" id="PS50110">
    <property type="entry name" value="RESPONSE_REGULATORY"/>
    <property type="match status" value="2"/>
</dbReference>
<evidence type="ECO:0000256" key="15">
    <source>
        <dbReference type="ARBA" id="ARBA00068150"/>
    </source>
</evidence>
<dbReference type="Gene3D" id="1.20.120.160">
    <property type="entry name" value="HPT domain"/>
    <property type="match status" value="1"/>
</dbReference>
<feature type="domain" description="Histidine kinase" evidence="20">
    <location>
        <begin position="283"/>
        <end position="504"/>
    </location>
</feature>
<evidence type="ECO:0000256" key="16">
    <source>
        <dbReference type="PROSITE-ProRule" id="PRU00110"/>
    </source>
</evidence>
<dbReference type="CDD" id="cd00082">
    <property type="entry name" value="HisKA"/>
    <property type="match status" value="1"/>
</dbReference>
<evidence type="ECO:0000256" key="1">
    <source>
        <dbReference type="ARBA" id="ARBA00000085"/>
    </source>
</evidence>
<evidence type="ECO:0000256" key="11">
    <source>
        <dbReference type="ARBA" id="ARBA00022989"/>
    </source>
</evidence>
<sequence length="922" mass="101206">MPIRLKLMLIMALTAGLSLILGIGTLTWYQYRMEQEDNARDLALLAQVVGWNSAAAVVFGDREAAAQVLSALQAKPSVVAAFLFDRHGEPFARYLRYPGKPIVPLATSLRNPEGIRPVSRTAPDGNLHVIHPVTLDGETIGYIELVDNFQHLRQGLVTHALFTAAILGGALLLALVLSYVFQHLFTAPLMRLRQAMQSVRLSQDFTTRLPITGKDEFAELSRGFNAMLAEIEKRDQELARQNESLERQVAERTRELQRSTEEALKAKETAEAASRAKSEFLATMSHEIRTPMNGVLGMAELLLNTPLDEKQRRFAETIMSSGNSLLAIINDILDLSKIEANRMELDTHSFNLRTLVEETVEMFVEQAHAKGIDILADIPPEAATGFVGDSVRLRQVLVNLVSNAVKFTERGHIVVRVSLSAPLDGKVPVGIEVEDTGIGIPEDKQKQIFDAFSQEDSSITRRYGGTGLGLTISHRLIQLMGGEMGLQSRQGQGSRFWFRVPLTPDDTAVTQPPDIQTDLQGVRVLIVDDNPTNREILHHQIISWGMRNGGVGDGFRALERLRQAAEAGDPYRIVVLDGEMPDMDGIELARRIRADAAISGVSLLLLTSSQWDGGEEAAALGIRHVLRKPVRQEVLCRCLREALAGGKGSVAVRQPPQSVLQGRYAAQRVLLVEDNAVNQEVAVQILHSLGCETVVAENGQEAVATFIAGEFDLVLMDCHMPGMDGFTAAAEIRRHEQAQNRTRTPILALTADVQKGIEERCRRAGMDGYLSKPFTLRQLHQALERWLGRKASPAEKNEGGDESHACFDPAALERIRQLQSPGRTDLVQRIVSLYLENTPPLIRSIEQALEAGDAAALAETAHQLKSSSANIGAVQIAKQASMIETRARRSELSGLEEAVAGLEADFVRVRAILVRSEGMADV</sequence>
<dbReference type="SMART" id="SM00073">
    <property type="entry name" value="HPT"/>
    <property type="match status" value="1"/>
</dbReference>
<feature type="transmembrane region" description="Helical" evidence="19">
    <location>
        <begin position="42"/>
        <end position="60"/>
    </location>
</feature>
<dbReference type="PANTHER" id="PTHR45339">
    <property type="entry name" value="HYBRID SIGNAL TRANSDUCTION HISTIDINE KINASE J"/>
    <property type="match status" value="1"/>
</dbReference>
<evidence type="ECO:0000256" key="17">
    <source>
        <dbReference type="PROSITE-ProRule" id="PRU00169"/>
    </source>
</evidence>
<dbReference type="FunFam" id="1.10.287.130:FF:000002">
    <property type="entry name" value="Two-component osmosensing histidine kinase"/>
    <property type="match status" value="1"/>
</dbReference>
<keyword evidence="11 19" id="KW-1133">Transmembrane helix</keyword>
<dbReference type="AlphaFoldDB" id="A0AAU9CJQ4"/>
<evidence type="ECO:0000313" key="25">
    <source>
        <dbReference type="Proteomes" id="UP001321450"/>
    </source>
</evidence>
<dbReference type="Pfam" id="PF00672">
    <property type="entry name" value="HAMP"/>
    <property type="match status" value="1"/>
</dbReference>
<dbReference type="SUPFAM" id="SSF47384">
    <property type="entry name" value="Homodimeric domain of signal transducing histidine kinase"/>
    <property type="match status" value="1"/>
</dbReference>
<feature type="transmembrane region" description="Helical" evidence="19">
    <location>
        <begin position="7"/>
        <end position="30"/>
    </location>
</feature>
<dbReference type="InterPro" id="IPR036890">
    <property type="entry name" value="HATPase_C_sf"/>
</dbReference>
<feature type="modified residue" description="4-aspartylphosphate" evidence="17">
    <location>
        <position position="717"/>
    </location>
</feature>
<evidence type="ECO:0000256" key="9">
    <source>
        <dbReference type="ARBA" id="ARBA00022777"/>
    </source>
</evidence>
<dbReference type="GO" id="GO:0005524">
    <property type="term" value="F:ATP binding"/>
    <property type="evidence" value="ECO:0007669"/>
    <property type="project" value="UniProtKB-KW"/>
</dbReference>
<feature type="domain" description="Response regulatory" evidence="21">
    <location>
        <begin position="523"/>
        <end position="643"/>
    </location>
</feature>
<dbReference type="InterPro" id="IPR011006">
    <property type="entry name" value="CheY-like_superfamily"/>
</dbReference>
<dbReference type="Proteomes" id="UP001321450">
    <property type="component" value="Chromosome"/>
</dbReference>
<dbReference type="Gene3D" id="1.10.287.130">
    <property type="match status" value="1"/>
</dbReference>
<dbReference type="InterPro" id="IPR003594">
    <property type="entry name" value="HATPase_dom"/>
</dbReference>
<dbReference type="PROSITE" id="PS50894">
    <property type="entry name" value="HPT"/>
    <property type="match status" value="1"/>
</dbReference>
<feature type="domain" description="HPt" evidence="23">
    <location>
        <begin position="823"/>
        <end position="912"/>
    </location>
</feature>
<keyword evidence="13 19" id="KW-0472">Membrane</keyword>
<accession>A0AAU9CJQ4</accession>
<keyword evidence="12" id="KW-0902">Two-component regulatory system</keyword>
<dbReference type="InterPro" id="IPR036097">
    <property type="entry name" value="HisK_dim/P_sf"/>
</dbReference>
<dbReference type="InterPro" id="IPR003661">
    <property type="entry name" value="HisK_dim/P_dom"/>
</dbReference>
<keyword evidence="8" id="KW-0547">Nucleotide-binding</keyword>
<evidence type="ECO:0000256" key="12">
    <source>
        <dbReference type="ARBA" id="ARBA00023012"/>
    </source>
</evidence>
<evidence type="ECO:0000256" key="3">
    <source>
        <dbReference type="ARBA" id="ARBA00012438"/>
    </source>
</evidence>
<reference evidence="25" key="1">
    <citation type="journal article" date="2024" name="Int. J. Syst. Evol. Microbiol.">
        <title>Methylomarinovum tepidoasis sp. nov., a moderately thermophilic methanotroph of the family Methylothermaceae isolated from a deep-sea hydrothermal field.</title>
        <authorList>
            <person name="Hirayama H."/>
            <person name="Takaki Y."/>
            <person name="Abe M."/>
            <person name="Miyazaki M."/>
            <person name="Uematsu K."/>
            <person name="Matsui Y."/>
            <person name="Takai K."/>
        </authorList>
    </citation>
    <scope>NUCLEOTIDE SEQUENCE [LARGE SCALE GENOMIC DNA]</scope>
    <source>
        <strain evidence="25">IN45</strain>
    </source>
</reference>
<evidence type="ECO:0000256" key="18">
    <source>
        <dbReference type="SAM" id="MobiDB-lite"/>
    </source>
</evidence>
<dbReference type="InterPro" id="IPR036641">
    <property type="entry name" value="HPT_dom_sf"/>
</dbReference>
<dbReference type="Gene3D" id="3.40.50.2300">
    <property type="match status" value="2"/>
</dbReference>
<dbReference type="Gene3D" id="3.30.565.10">
    <property type="entry name" value="Histidine kinase-like ATPase, C-terminal domain"/>
    <property type="match status" value="1"/>
</dbReference>
<dbReference type="Pfam" id="PF02518">
    <property type="entry name" value="HATPase_c"/>
    <property type="match status" value="1"/>
</dbReference>
<feature type="region of interest" description="Disordered" evidence="18">
    <location>
        <begin position="249"/>
        <end position="270"/>
    </location>
</feature>
<dbReference type="SMART" id="SM00388">
    <property type="entry name" value="HisKA"/>
    <property type="match status" value="1"/>
</dbReference>
<keyword evidence="9" id="KW-0418">Kinase</keyword>
<evidence type="ECO:0000256" key="5">
    <source>
        <dbReference type="ARBA" id="ARBA00022553"/>
    </source>
</evidence>
<dbReference type="RefSeq" id="WP_286292054.1">
    <property type="nucleotide sequence ID" value="NZ_AP024718.1"/>
</dbReference>
<dbReference type="CDD" id="cd17546">
    <property type="entry name" value="REC_hyHK_CKI1_RcsC-like"/>
    <property type="match status" value="2"/>
</dbReference>
<dbReference type="GO" id="GO:0005886">
    <property type="term" value="C:plasma membrane"/>
    <property type="evidence" value="ECO:0007669"/>
    <property type="project" value="UniProtKB-SubCell"/>
</dbReference>
<dbReference type="InterPro" id="IPR005467">
    <property type="entry name" value="His_kinase_dom"/>
</dbReference>
<gene>
    <name evidence="24" type="ORF">MIN45_P2019</name>
</gene>
<dbReference type="Pfam" id="PF00512">
    <property type="entry name" value="HisKA"/>
    <property type="match status" value="1"/>
</dbReference>
<dbReference type="PROSITE" id="PS50109">
    <property type="entry name" value="HIS_KIN"/>
    <property type="match status" value="1"/>
</dbReference>
<dbReference type="InterPro" id="IPR008207">
    <property type="entry name" value="Sig_transdc_His_kin_Hpt_dom"/>
</dbReference>
<dbReference type="PANTHER" id="PTHR45339:SF1">
    <property type="entry name" value="HYBRID SIGNAL TRANSDUCTION HISTIDINE KINASE J"/>
    <property type="match status" value="1"/>
</dbReference>
<dbReference type="GO" id="GO:0000155">
    <property type="term" value="F:phosphorelay sensor kinase activity"/>
    <property type="evidence" value="ECO:0007669"/>
    <property type="project" value="InterPro"/>
</dbReference>
<keyword evidence="4" id="KW-1003">Cell membrane</keyword>
<feature type="domain" description="Response regulatory" evidence="21">
    <location>
        <begin position="668"/>
        <end position="787"/>
    </location>
</feature>
<feature type="domain" description="HAMP" evidence="22">
    <location>
        <begin position="183"/>
        <end position="236"/>
    </location>
</feature>
<organism evidence="24 25">
    <name type="scientific">Methylomarinovum tepidoasis</name>
    <dbReference type="NCBI Taxonomy" id="2840183"/>
    <lineage>
        <taxon>Bacteria</taxon>
        <taxon>Pseudomonadati</taxon>
        <taxon>Pseudomonadota</taxon>
        <taxon>Gammaproteobacteria</taxon>
        <taxon>Methylococcales</taxon>
        <taxon>Methylothermaceae</taxon>
        <taxon>Methylomarinovum</taxon>
    </lineage>
</organism>
<dbReference type="Pfam" id="PF00072">
    <property type="entry name" value="Response_reg"/>
    <property type="match status" value="2"/>
</dbReference>
<evidence type="ECO:0000259" key="22">
    <source>
        <dbReference type="PROSITE" id="PS50885"/>
    </source>
</evidence>
<evidence type="ECO:0000259" key="20">
    <source>
        <dbReference type="PROSITE" id="PS50109"/>
    </source>
</evidence>
<dbReference type="InterPro" id="IPR001789">
    <property type="entry name" value="Sig_transdc_resp-reg_receiver"/>
</dbReference>
<feature type="transmembrane region" description="Helical" evidence="19">
    <location>
        <begin position="160"/>
        <end position="181"/>
    </location>
</feature>
<evidence type="ECO:0000256" key="2">
    <source>
        <dbReference type="ARBA" id="ARBA00004651"/>
    </source>
</evidence>
<evidence type="ECO:0000256" key="14">
    <source>
        <dbReference type="ARBA" id="ARBA00064003"/>
    </source>
</evidence>
<dbReference type="PROSITE" id="PS50885">
    <property type="entry name" value="HAMP"/>
    <property type="match status" value="1"/>
</dbReference>
<dbReference type="InterPro" id="IPR033417">
    <property type="entry name" value="CHASE8"/>
</dbReference>
<dbReference type="KEGG" id="meiy:MIN45_P2019"/>
<feature type="modified residue" description="4-aspartylphosphate" evidence="17">
    <location>
        <position position="577"/>
    </location>
</feature>
<comment type="subcellular location">
    <subcellularLocation>
        <location evidence="2">Cell membrane</location>
        <topology evidence="2">Multi-pass membrane protein</topology>
    </subcellularLocation>
</comment>
<dbReference type="SUPFAM" id="SSF158472">
    <property type="entry name" value="HAMP domain-like"/>
    <property type="match status" value="1"/>
</dbReference>
<dbReference type="EC" id="2.7.13.3" evidence="3"/>
<evidence type="ECO:0000256" key="10">
    <source>
        <dbReference type="ARBA" id="ARBA00022840"/>
    </source>
</evidence>
<evidence type="ECO:0000259" key="23">
    <source>
        <dbReference type="PROSITE" id="PS50894"/>
    </source>
</evidence>
<dbReference type="FunFam" id="3.30.565.10:FF:000010">
    <property type="entry name" value="Sensor histidine kinase RcsC"/>
    <property type="match status" value="1"/>
</dbReference>
<proteinExistence type="predicted"/>
<dbReference type="SMART" id="SM00387">
    <property type="entry name" value="HATPase_c"/>
    <property type="match status" value="1"/>
</dbReference>